<dbReference type="InterPro" id="IPR050146">
    <property type="entry name" value="Type-I_3-dehydroquinase"/>
</dbReference>
<evidence type="ECO:0000256" key="3">
    <source>
        <dbReference type="ARBA" id="ARBA00023239"/>
    </source>
</evidence>
<dbReference type="RefSeq" id="WP_074846406.1">
    <property type="nucleotide sequence ID" value="NZ_BAAACD010000002.1"/>
</dbReference>
<evidence type="ECO:0000313" key="9">
    <source>
        <dbReference type="Proteomes" id="UP000246114"/>
    </source>
</evidence>
<dbReference type="GO" id="GO:0009073">
    <property type="term" value="P:aromatic amino acid family biosynthetic process"/>
    <property type="evidence" value="ECO:0007669"/>
    <property type="project" value="UniProtKB-KW"/>
</dbReference>
<dbReference type="EC" id="4.2.1.10" evidence="5"/>
<dbReference type="PANTHER" id="PTHR43699">
    <property type="entry name" value="3-DEHYDROQUINATE DEHYDRATASE"/>
    <property type="match status" value="1"/>
</dbReference>
<evidence type="ECO:0000313" key="6">
    <source>
        <dbReference type="EMBL" id="PWL55678.1"/>
    </source>
</evidence>
<name>A0A1I2PR63_9CLOT</name>
<comment type="pathway">
    <text evidence="5">Metabolic intermediate biosynthesis; chorismate biosynthesis; chorismate from D-erythrose 4-phosphate and phosphoenolpyruvate: step 3/7.</text>
</comment>
<feature type="binding site" evidence="5">
    <location>
        <position position="214"/>
    </location>
    <ligand>
        <name>3-dehydroquinate</name>
        <dbReference type="ChEBI" id="CHEBI:32364"/>
    </ligand>
</feature>
<feature type="active site" description="Schiff-base intermediate with substrate" evidence="5">
    <location>
        <position position="171"/>
    </location>
</feature>
<dbReference type="Proteomes" id="UP000246114">
    <property type="component" value="Unassembled WGS sequence"/>
</dbReference>
<comment type="catalytic activity">
    <reaction evidence="1 5">
        <text>3-dehydroquinate = 3-dehydroshikimate + H2O</text>
        <dbReference type="Rhea" id="RHEA:21096"/>
        <dbReference type="ChEBI" id="CHEBI:15377"/>
        <dbReference type="ChEBI" id="CHEBI:16630"/>
        <dbReference type="ChEBI" id="CHEBI:32364"/>
        <dbReference type="EC" id="4.2.1.10"/>
    </reaction>
</comment>
<feature type="binding site" evidence="5">
    <location>
        <position position="22"/>
    </location>
    <ligand>
        <name>3-dehydroquinate</name>
        <dbReference type="ChEBI" id="CHEBI:32364"/>
    </ligand>
</feature>
<protein>
    <recommendedName>
        <fullName evidence="5">3-dehydroquinate dehydratase</fullName>
        <shortName evidence="5">3-dehydroquinase</shortName>
        <ecNumber evidence="5">4.2.1.10</ecNumber>
    </recommendedName>
    <alternativeName>
        <fullName evidence="5">Type I DHQase</fullName>
    </alternativeName>
    <alternativeName>
        <fullName evidence="5">Type I dehydroquinase</fullName>
        <shortName evidence="5">DHQ1</shortName>
    </alternativeName>
</protein>
<dbReference type="Proteomes" id="UP000182135">
    <property type="component" value="Unassembled WGS sequence"/>
</dbReference>
<dbReference type="EMBL" id="QAMZ01000004">
    <property type="protein sequence ID" value="PWL55678.1"/>
    <property type="molecule type" value="Genomic_DNA"/>
</dbReference>
<dbReference type="SUPFAM" id="SSF51569">
    <property type="entry name" value="Aldolase"/>
    <property type="match status" value="1"/>
</dbReference>
<dbReference type="AlphaFoldDB" id="A0A1I2PR63"/>
<comment type="function">
    <text evidence="5">Involved in the third step of the chorismate pathway, which leads to the biosynthesis of aromatic amino acids. Catalyzes the cis-dehydration of 3-dehydroquinate (DHQ) and introduces the first double bond of the aromatic ring to yield 3-dehydroshikimate.</text>
</comment>
<dbReference type="CDD" id="cd00502">
    <property type="entry name" value="DHQase_I"/>
    <property type="match status" value="1"/>
</dbReference>
<dbReference type="HAMAP" id="MF_00214">
    <property type="entry name" value="AroD"/>
    <property type="match status" value="1"/>
</dbReference>
<evidence type="ECO:0000256" key="4">
    <source>
        <dbReference type="ARBA" id="ARBA00023270"/>
    </source>
</evidence>
<dbReference type="eggNOG" id="COG0710">
    <property type="taxonomic scope" value="Bacteria"/>
</dbReference>
<feature type="binding site" evidence="5">
    <location>
        <position position="233"/>
    </location>
    <ligand>
        <name>3-dehydroquinate</name>
        <dbReference type="ChEBI" id="CHEBI:32364"/>
    </ligand>
</feature>
<reference evidence="6 9" key="2">
    <citation type="submission" date="2018-03" db="EMBL/GenBank/DDBJ databases">
        <title>The uncultured portion of the human microbiome is neutrally assembled.</title>
        <authorList>
            <person name="Jeraldo P."/>
            <person name="Boardman L."/>
            <person name="White B.A."/>
            <person name="Nelson H."/>
            <person name="Goldenfeld N."/>
            <person name="Chia N."/>
        </authorList>
    </citation>
    <scope>NUCLEOTIDE SEQUENCE [LARGE SCALE GENOMIC DNA]</scope>
    <source>
        <strain evidence="6">CIM:MAG 903</strain>
    </source>
</reference>
<accession>A0A1I2PR63</accession>
<dbReference type="PROSITE" id="PS01028">
    <property type="entry name" value="DEHYDROQUINASE_I"/>
    <property type="match status" value="1"/>
</dbReference>
<gene>
    <name evidence="5" type="primary">aroD</name>
    <name evidence="6" type="ORF">DBY38_00740</name>
    <name evidence="7" type="ORF">SAMN04487885_1302</name>
</gene>
<feature type="binding site" evidence="5">
    <location>
        <position position="237"/>
    </location>
    <ligand>
        <name>3-dehydroquinate</name>
        <dbReference type="ChEBI" id="CHEBI:32364"/>
    </ligand>
</feature>
<keyword evidence="2 5" id="KW-0057">Aromatic amino acid biosynthesis</keyword>
<feature type="binding site" evidence="5">
    <location>
        <position position="83"/>
    </location>
    <ligand>
        <name>3-dehydroquinate</name>
        <dbReference type="ChEBI" id="CHEBI:32364"/>
    </ligand>
</feature>
<evidence type="ECO:0000256" key="1">
    <source>
        <dbReference type="ARBA" id="ARBA00001864"/>
    </source>
</evidence>
<keyword evidence="3 5" id="KW-0456">Lyase</keyword>
<feature type="binding site" evidence="5">
    <location>
        <begin position="47"/>
        <end position="49"/>
    </location>
    <ligand>
        <name>3-dehydroquinate</name>
        <dbReference type="ChEBI" id="CHEBI:32364"/>
    </ligand>
</feature>
<dbReference type="GO" id="GO:0003855">
    <property type="term" value="F:3-dehydroquinate dehydratase activity"/>
    <property type="evidence" value="ECO:0007669"/>
    <property type="project" value="UniProtKB-UniRule"/>
</dbReference>
<reference evidence="7 8" key="1">
    <citation type="submission" date="2016-10" db="EMBL/GenBank/DDBJ databases">
        <authorList>
            <person name="de Groot N.N."/>
        </authorList>
    </citation>
    <scope>NUCLEOTIDE SEQUENCE [LARGE SCALE GENOMIC DNA]</scope>
    <source>
        <strain evidence="7 8">NLAE-zl-G419</strain>
    </source>
</reference>
<evidence type="ECO:0000313" key="8">
    <source>
        <dbReference type="Proteomes" id="UP000182135"/>
    </source>
</evidence>
<keyword evidence="8" id="KW-1185">Reference proteome</keyword>
<dbReference type="GO" id="GO:0008652">
    <property type="term" value="P:amino acid biosynthetic process"/>
    <property type="evidence" value="ECO:0007669"/>
    <property type="project" value="UniProtKB-KW"/>
</dbReference>
<evidence type="ECO:0000256" key="5">
    <source>
        <dbReference type="HAMAP-Rule" id="MF_00214"/>
    </source>
</evidence>
<dbReference type="Gene3D" id="3.20.20.70">
    <property type="entry name" value="Aldolase class I"/>
    <property type="match status" value="1"/>
</dbReference>
<sequence length="256" mass="28452">MRRIVEVKNIKIGEGIPKVCVSMTGENLEELKKEAHVLKTAPLDIVEWRADFFDKVQDILKVKETLKVIGEILYDIPILFTFRSKKEGGAKNIDIEYYKTLILCVAEEKSADLIDIELFMGDDTVKELIEKCHENGGRVVVSNHDFQNTPRKEEIVAKLKKMQMLGADIAKIAVMPRNSSDVIELLSATNEMNQKCREIPIITMSMSGIGVLSRVAGEIFGSAVTFGAVRKPSAPGQIGIGDLNSILKVLHESLNK</sequence>
<evidence type="ECO:0000313" key="7">
    <source>
        <dbReference type="EMBL" id="SFG16086.1"/>
    </source>
</evidence>
<feature type="active site" description="Proton donor/acceptor" evidence="5">
    <location>
        <position position="144"/>
    </location>
</feature>
<dbReference type="InterPro" id="IPR001381">
    <property type="entry name" value="DHquinase_I"/>
</dbReference>
<dbReference type="InterPro" id="IPR013785">
    <property type="entry name" value="Aldolase_TIM"/>
</dbReference>
<keyword evidence="5" id="KW-0028">Amino-acid biosynthesis</keyword>
<dbReference type="GO" id="GO:0046279">
    <property type="term" value="P:3,4-dihydroxybenzoate biosynthetic process"/>
    <property type="evidence" value="ECO:0007669"/>
    <property type="project" value="TreeGrafter"/>
</dbReference>
<evidence type="ECO:0000256" key="2">
    <source>
        <dbReference type="ARBA" id="ARBA00023141"/>
    </source>
</evidence>
<dbReference type="STRING" id="1529.SAMN04487885_1302"/>
<dbReference type="InterPro" id="IPR018508">
    <property type="entry name" value="3-dehydroquinate_DH_AS"/>
</dbReference>
<dbReference type="PANTHER" id="PTHR43699:SF1">
    <property type="entry name" value="3-DEHYDROQUINATE DEHYDRATASE"/>
    <property type="match status" value="1"/>
</dbReference>
<comment type="similarity">
    <text evidence="5">Belongs to the type-I 3-dehydroquinase family.</text>
</comment>
<dbReference type="GO" id="GO:0009423">
    <property type="term" value="P:chorismate biosynthetic process"/>
    <property type="evidence" value="ECO:0007669"/>
    <property type="project" value="UniProtKB-UniRule"/>
</dbReference>
<dbReference type="NCBIfam" id="TIGR01093">
    <property type="entry name" value="aroD"/>
    <property type="match status" value="1"/>
</dbReference>
<proteinExistence type="inferred from homology"/>
<keyword evidence="4 5" id="KW-0704">Schiff base</keyword>
<dbReference type="Pfam" id="PF01487">
    <property type="entry name" value="DHquinase_I"/>
    <property type="match status" value="1"/>
</dbReference>
<organism evidence="7 8">
    <name type="scientific">Clostridium cadaveris</name>
    <dbReference type="NCBI Taxonomy" id="1529"/>
    <lineage>
        <taxon>Bacteria</taxon>
        <taxon>Bacillati</taxon>
        <taxon>Bacillota</taxon>
        <taxon>Clostridia</taxon>
        <taxon>Eubacteriales</taxon>
        <taxon>Clostridiaceae</taxon>
        <taxon>Clostridium</taxon>
    </lineage>
</organism>
<comment type="subunit">
    <text evidence="5">Homodimer.</text>
</comment>
<dbReference type="FunFam" id="3.20.20.70:FF:000047">
    <property type="entry name" value="3-dehydroquinate dehydratase"/>
    <property type="match status" value="1"/>
</dbReference>
<dbReference type="OrthoDB" id="9813659at2"/>
<dbReference type="EMBL" id="FOOE01000030">
    <property type="protein sequence ID" value="SFG16086.1"/>
    <property type="molecule type" value="Genomic_DNA"/>
</dbReference>
<dbReference type="UniPathway" id="UPA00053">
    <property type="reaction ID" value="UER00086"/>
</dbReference>